<gene>
    <name evidence="2" type="ORF">NDU88_003799</name>
</gene>
<accession>A0AAV7VEB2</accession>
<evidence type="ECO:0000313" key="2">
    <source>
        <dbReference type="EMBL" id="KAJ1199968.1"/>
    </source>
</evidence>
<feature type="compositionally biased region" description="Low complexity" evidence="1">
    <location>
        <begin position="216"/>
        <end position="226"/>
    </location>
</feature>
<dbReference type="AlphaFoldDB" id="A0AAV7VEB2"/>
<evidence type="ECO:0000313" key="3">
    <source>
        <dbReference type="Proteomes" id="UP001066276"/>
    </source>
</evidence>
<feature type="region of interest" description="Disordered" evidence="1">
    <location>
        <begin position="63"/>
        <end position="85"/>
    </location>
</feature>
<feature type="region of interest" description="Disordered" evidence="1">
    <location>
        <begin position="201"/>
        <end position="226"/>
    </location>
</feature>
<reference evidence="2" key="1">
    <citation type="journal article" date="2022" name="bioRxiv">
        <title>Sequencing and chromosome-scale assembly of the giantPleurodeles waltlgenome.</title>
        <authorList>
            <person name="Brown T."/>
            <person name="Elewa A."/>
            <person name="Iarovenko S."/>
            <person name="Subramanian E."/>
            <person name="Araus A.J."/>
            <person name="Petzold A."/>
            <person name="Susuki M."/>
            <person name="Suzuki K.-i.T."/>
            <person name="Hayashi T."/>
            <person name="Toyoda A."/>
            <person name="Oliveira C."/>
            <person name="Osipova E."/>
            <person name="Leigh N.D."/>
            <person name="Simon A."/>
            <person name="Yun M.H."/>
        </authorList>
    </citation>
    <scope>NUCLEOTIDE SEQUENCE</scope>
    <source>
        <strain evidence="2">20211129_DDA</strain>
        <tissue evidence="2">Liver</tissue>
    </source>
</reference>
<evidence type="ECO:0000256" key="1">
    <source>
        <dbReference type="SAM" id="MobiDB-lite"/>
    </source>
</evidence>
<dbReference type="Proteomes" id="UP001066276">
    <property type="component" value="Chromosome 2_1"/>
</dbReference>
<name>A0AAV7VEB2_PLEWA</name>
<comment type="caution">
    <text evidence="2">The sequence shown here is derived from an EMBL/GenBank/DDBJ whole genome shotgun (WGS) entry which is preliminary data.</text>
</comment>
<keyword evidence="3" id="KW-1185">Reference proteome</keyword>
<protein>
    <submittedName>
        <fullName evidence="2">Uncharacterized protein</fullName>
    </submittedName>
</protein>
<organism evidence="2 3">
    <name type="scientific">Pleurodeles waltl</name>
    <name type="common">Iberian ribbed newt</name>
    <dbReference type="NCBI Taxonomy" id="8319"/>
    <lineage>
        <taxon>Eukaryota</taxon>
        <taxon>Metazoa</taxon>
        <taxon>Chordata</taxon>
        <taxon>Craniata</taxon>
        <taxon>Vertebrata</taxon>
        <taxon>Euteleostomi</taxon>
        <taxon>Amphibia</taxon>
        <taxon>Batrachia</taxon>
        <taxon>Caudata</taxon>
        <taxon>Salamandroidea</taxon>
        <taxon>Salamandridae</taxon>
        <taxon>Pleurodelinae</taxon>
        <taxon>Pleurodeles</taxon>
    </lineage>
</organism>
<proteinExistence type="predicted"/>
<sequence length="265" mass="28588">MSPPRKSGFEPCRECGGRMSVTDPHDDCLWCLSSDQDVEECASCQSMNPKELKEKEAKLFLAKAKKDHRSHRRSSSHASSKKHKKRIVMTPGVVRLGAYQDQDLHLVCALRHGSPLFSPAGQESDVQQAQVHQGDQLYPVFPAPGADPATFLNAMFSMFRAMAPAGAQAGPMGPLAFSLSSPAPYMVVPFMPFYPAKGTGPAPMTSPRGTVDPMTSPSRSRVPISSPRQLAPMVDPRASTFLSCSVSGVEAGVFDVGKFHVDAEV</sequence>
<dbReference type="EMBL" id="JANPWB010000003">
    <property type="protein sequence ID" value="KAJ1199968.1"/>
    <property type="molecule type" value="Genomic_DNA"/>
</dbReference>